<dbReference type="PANTHER" id="PTHR11709:SF504">
    <property type="entry name" value="PLASTOCYANIN-LIKE DOMAIN-CONTAINING PROTEIN"/>
    <property type="match status" value="1"/>
</dbReference>
<evidence type="ECO:0000313" key="7">
    <source>
        <dbReference type="Proteomes" id="UP001577267"/>
    </source>
</evidence>
<feature type="region of interest" description="Disordered" evidence="3">
    <location>
        <begin position="1"/>
        <end position="27"/>
    </location>
</feature>
<dbReference type="InterPro" id="IPR006311">
    <property type="entry name" value="TAT_signal"/>
</dbReference>
<reference evidence="6 7" key="1">
    <citation type="submission" date="2024-09" db="EMBL/GenBank/DDBJ databases">
        <title>Draft genome sequence of multifaceted antimicrobials producing Streptomyces sp. strain FH1.</title>
        <authorList>
            <person name="Hassan F."/>
            <person name="Ali H."/>
            <person name="Hassan N."/>
            <person name="Nawaz A."/>
        </authorList>
    </citation>
    <scope>NUCLEOTIDE SEQUENCE [LARGE SCALE GENOMIC DNA]</scope>
    <source>
        <strain evidence="6 7">FH1</strain>
    </source>
</reference>
<keyword evidence="7" id="KW-1185">Reference proteome</keyword>
<evidence type="ECO:0000256" key="1">
    <source>
        <dbReference type="ARBA" id="ARBA00022723"/>
    </source>
</evidence>
<comment type="caution">
    <text evidence="6">The sequence shown here is derived from an EMBL/GenBank/DDBJ whole genome shotgun (WGS) entry which is preliminary data.</text>
</comment>
<evidence type="ECO:0000259" key="5">
    <source>
        <dbReference type="Pfam" id="PF07732"/>
    </source>
</evidence>
<dbReference type="PROSITE" id="PS00080">
    <property type="entry name" value="MULTICOPPER_OXIDASE2"/>
    <property type="match status" value="1"/>
</dbReference>
<sequence length="355" mass="37588">MDAVAVGNGSNGASESGEPAGGGRGPGRRSLFWGAAALAGAASLTAATTSAGSAATGSVTARTAQAAKQVRNLKLYMERLPDGRMGYGTAPGKATVPGPLIEMVEGDTLHIEVENLMDVDASLHVHGVDYEISSDGTRMTRSHVPPGGKRTYTWRSHAPGRRADGTWRSGSAGYWQYHDHAVGTDHGTAGVRNGLYGALVVRRAGDVLPDRTITIVFNDMLTNNQRNGPDFEVTMGDRVEIISITHGELYHTFHIHGHRWAENRTGLLEGPDDTSRIVDNKITGPGDSFGFQIIAGEGVGPGAWMYHCHVQSHSDMGMAGLLLVKRPDGTIPDYEHHHVAAGADGDHAPSDHSGH</sequence>
<evidence type="ECO:0000256" key="2">
    <source>
        <dbReference type="ARBA" id="ARBA00023002"/>
    </source>
</evidence>
<gene>
    <name evidence="6" type="ORF">ACE11A_05565</name>
</gene>
<keyword evidence="2" id="KW-0560">Oxidoreductase</keyword>
<dbReference type="InterPro" id="IPR011707">
    <property type="entry name" value="Cu-oxidase-like_N"/>
</dbReference>
<dbReference type="RefSeq" id="WP_375061859.1">
    <property type="nucleotide sequence ID" value="NZ_JBHGBT010000003.1"/>
</dbReference>
<name>A0ABV4ZJ51_9ACTN</name>
<feature type="domain" description="Plastocyanin-like" evidence="4">
    <location>
        <begin position="218"/>
        <end position="326"/>
    </location>
</feature>
<dbReference type="InterPro" id="IPR011706">
    <property type="entry name" value="Cu-oxidase_C"/>
</dbReference>
<dbReference type="Proteomes" id="UP001577267">
    <property type="component" value="Unassembled WGS sequence"/>
</dbReference>
<feature type="compositionally biased region" description="Low complexity" evidence="3">
    <location>
        <begin position="7"/>
        <end position="18"/>
    </location>
</feature>
<evidence type="ECO:0000256" key="3">
    <source>
        <dbReference type="SAM" id="MobiDB-lite"/>
    </source>
</evidence>
<accession>A0ABV4ZJ51</accession>
<dbReference type="Pfam" id="PF07731">
    <property type="entry name" value="Cu-oxidase_2"/>
    <property type="match status" value="1"/>
</dbReference>
<protein>
    <submittedName>
        <fullName evidence="6">Multicopper oxidase domain-containing protein</fullName>
    </submittedName>
</protein>
<dbReference type="Gene3D" id="2.60.40.420">
    <property type="entry name" value="Cupredoxins - blue copper proteins"/>
    <property type="match status" value="2"/>
</dbReference>
<evidence type="ECO:0000313" key="6">
    <source>
        <dbReference type="EMBL" id="MFB4193825.1"/>
    </source>
</evidence>
<dbReference type="SUPFAM" id="SSF49503">
    <property type="entry name" value="Cupredoxins"/>
    <property type="match status" value="2"/>
</dbReference>
<dbReference type="EMBL" id="JBHGBT010000003">
    <property type="protein sequence ID" value="MFB4193825.1"/>
    <property type="molecule type" value="Genomic_DNA"/>
</dbReference>
<feature type="domain" description="Plastocyanin-like" evidence="5">
    <location>
        <begin position="95"/>
        <end position="203"/>
    </location>
</feature>
<dbReference type="InterPro" id="IPR008972">
    <property type="entry name" value="Cupredoxin"/>
</dbReference>
<dbReference type="PANTHER" id="PTHR11709">
    <property type="entry name" value="MULTI-COPPER OXIDASE"/>
    <property type="match status" value="1"/>
</dbReference>
<dbReference type="Pfam" id="PF07732">
    <property type="entry name" value="Cu-oxidase_3"/>
    <property type="match status" value="1"/>
</dbReference>
<keyword evidence="1" id="KW-0479">Metal-binding</keyword>
<dbReference type="InterPro" id="IPR002355">
    <property type="entry name" value="Cu_oxidase_Cu_BS"/>
</dbReference>
<dbReference type="PROSITE" id="PS51318">
    <property type="entry name" value="TAT"/>
    <property type="match status" value="1"/>
</dbReference>
<proteinExistence type="predicted"/>
<dbReference type="InterPro" id="IPR045087">
    <property type="entry name" value="Cu-oxidase_fam"/>
</dbReference>
<evidence type="ECO:0000259" key="4">
    <source>
        <dbReference type="Pfam" id="PF07731"/>
    </source>
</evidence>
<organism evidence="6 7">
    <name type="scientific">Streptomyces carpaticus</name>
    <dbReference type="NCBI Taxonomy" id="285558"/>
    <lineage>
        <taxon>Bacteria</taxon>
        <taxon>Bacillati</taxon>
        <taxon>Actinomycetota</taxon>
        <taxon>Actinomycetes</taxon>
        <taxon>Kitasatosporales</taxon>
        <taxon>Streptomycetaceae</taxon>
        <taxon>Streptomyces</taxon>
    </lineage>
</organism>